<dbReference type="OrthoDB" id="8663148at2"/>
<feature type="region of interest" description="Disordered" evidence="1">
    <location>
        <begin position="1"/>
        <end position="62"/>
    </location>
</feature>
<feature type="region of interest" description="Disordered" evidence="1">
    <location>
        <begin position="96"/>
        <end position="117"/>
    </location>
</feature>
<gene>
    <name evidence="2" type="primary">ngcE</name>
    <name evidence="2" type="ORF">E4099_08705</name>
</gene>
<proteinExistence type="predicted"/>
<evidence type="ECO:0000313" key="2">
    <source>
        <dbReference type="EMBL" id="TGB14274.1"/>
    </source>
</evidence>
<dbReference type="Gene3D" id="3.40.190.10">
    <property type="entry name" value="Periplasmic binding protein-like II"/>
    <property type="match status" value="1"/>
</dbReference>
<protein>
    <submittedName>
        <fullName evidence="2">Carbohydrate ABC transporter, N-acetylglucosamine/diacetylchitobiose-binding protein</fullName>
    </submittedName>
</protein>
<dbReference type="AlphaFoldDB" id="A0A4Z0H9M7"/>
<evidence type="ECO:0000256" key="1">
    <source>
        <dbReference type="SAM" id="MobiDB-lite"/>
    </source>
</evidence>
<sequence length="534" mass="56218">MNVPAPADSPPFGPSAPVPSEPQEPTAPQEPPKASEAPEASGALSGPADPDPSAADGSGHLAGRGVSRRTALLGLSAAGVAGAGTVAWLLHRGSAGADDSAKGGPAGTSGREADPFGVDPGASLEVVAFDGAYGTLALDYSRVQYRKRFPGARVTLGRTQRTRTTLGPRLSGGHPPDLFDNAGADRFDTLTLVRNGQLRDLTALLDAPSLDDPHTAVRDTLRPGTLDAGRFRGDGVHGIAYAYDVLGIWHSDTLFQEHGWAYPETWDAMLTLCREAKRQGLAGWTYAADYPVYLAYAVLPFIGKIGGTAVLDAIDNLESGAWRHPAVKHAFDAYSALGRDKLVLPGRPGFRQAQRAWVEGKALFIPEGSWLESETRPVRPTGFQFSVAGPSSLDRSDRLPFGTVWGSPSELFVVPKRAPNAAGAQELLRIMLGAQAAGRFTAQTSALSCVATAKLPDDAPSSVVSADRALRRAGTRLLVNPRLTDWYPGLAKELGAVLNELVTGETGVADAVLRVQRAADALARDSSVPKRRHG</sequence>
<feature type="compositionally biased region" description="Pro residues" evidence="1">
    <location>
        <begin position="7"/>
        <end position="22"/>
    </location>
</feature>
<dbReference type="InterPro" id="IPR022386">
    <property type="entry name" value="Chitin_NgcE"/>
</dbReference>
<name>A0A4Z0H9M7_9ACTN</name>
<dbReference type="Proteomes" id="UP000297948">
    <property type="component" value="Unassembled WGS sequence"/>
</dbReference>
<dbReference type="EMBL" id="SRID01000053">
    <property type="protein sequence ID" value="TGB14274.1"/>
    <property type="molecule type" value="Genomic_DNA"/>
</dbReference>
<reference evidence="2 3" key="1">
    <citation type="submission" date="2019-03" db="EMBL/GenBank/DDBJ databases">
        <authorList>
            <person name="Gonzalez-Pimentel J.L."/>
        </authorList>
    </citation>
    <scope>NUCLEOTIDE SEQUENCE [LARGE SCALE GENOMIC DNA]</scope>
    <source>
        <strain evidence="2 3">JCM 31289</strain>
    </source>
</reference>
<comment type="caution">
    <text evidence="2">The sequence shown here is derived from an EMBL/GenBank/DDBJ whole genome shotgun (WGS) entry which is preliminary data.</text>
</comment>
<dbReference type="Pfam" id="PF01547">
    <property type="entry name" value="SBP_bac_1"/>
    <property type="match status" value="1"/>
</dbReference>
<accession>A0A4Z0H9M7</accession>
<evidence type="ECO:0000313" key="3">
    <source>
        <dbReference type="Proteomes" id="UP000297948"/>
    </source>
</evidence>
<keyword evidence="3" id="KW-1185">Reference proteome</keyword>
<organism evidence="2 3">
    <name type="scientific">Streptomyces palmae</name>
    <dbReference type="NCBI Taxonomy" id="1701085"/>
    <lineage>
        <taxon>Bacteria</taxon>
        <taxon>Bacillati</taxon>
        <taxon>Actinomycetota</taxon>
        <taxon>Actinomycetes</taxon>
        <taxon>Kitasatosporales</taxon>
        <taxon>Streptomycetaceae</taxon>
        <taxon>Streptomyces</taxon>
    </lineage>
</organism>
<dbReference type="NCBIfam" id="TIGR03851">
    <property type="entry name" value="chitin_NgcE"/>
    <property type="match status" value="1"/>
</dbReference>
<dbReference type="InterPro" id="IPR006059">
    <property type="entry name" value="SBP"/>
</dbReference>
<dbReference type="SUPFAM" id="SSF53850">
    <property type="entry name" value="Periplasmic binding protein-like II"/>
    <property type="match status" value="1"/>
</dbReference>